<dbReference type="GO" id="GO:0003700">
    <property type="term" value="F:DNA-binding transcription factor activity"/>
    <property type="evidence" value="ECO:0007669"/>
    <property type="project" value="TreeGrafter"/>
</dbReference>
<dbReference type="InterPro" id="IPR000944">
    <property type="entry name" value="Tscrpt_reg_Rrf2"/>
</dbReference>
<sequence length="146" mass="15835">MRLTSFSDFGLRALLVLAGSERETWSSVDLAAKLDISRDHLIKVLQRLAVGGYVQTTRGVGGGVKLAKRATAIRLGDALEWLEDDPALAECFRDDGGRCLLTGFCALRPKLERARRAFYAELNATTLADCLNPALRKFVAAPLSAA</sequence>
<name>A0A1J5RLB8_9ZZZZ</name>
<dbReference type="SUPFAM" id="SSF46785">
    <property type="entry name" value="Winged helix' DNA-binding domain"/>
    <property type="match status" value="1"/>
</dbReference>
<dbReference type="PROSITE" id="PS51197">
    <property type="entry name" value="HTH_RRF2_2"/>
    <property type="match status" value="1"/>
</dbReference>
<dbReference type="InterPro" id="IPR030489">
    <property type="entry name" value="TR_Rrf2-type_CS"/>
</dbReference>
<comment type="caution">
    <text evidence="2">The sequence shown here is derived from an EMBL/GenBank/DDBJ whole genome shotgun (WGS) entry which is preliminary data.</text>
</comment>
<dbReference type="NCBIfam" id="TIGR00738">
    <property type="entry name" value="rrf2_super"/>
    <property type="match status" value="1"/>
</dbReference>
<reference evidence="2" key="1">
    <citation type="submission" date="2016-10" db="EMBL/GenBank/DDBJ databases">
        <title>Sequence of Gallionella enrichment culture.</title>
        <authorList>
            <person name="Poehlein A."/>
            <person name="Muehling M."/>
            <person name="Daniel R."/>
        </authorList>
    </citation>
    <scope>NUCLEOTIDE SEQUENCE</scope>
</reference>
<dbReference type="AlphaFoldDB" id="A0A1J5RLB8"/>
<dbReference type="EMBL" id="MLJW01000142">
    <property type="protein sequence ID" value="OIQ96830.1"/>
    <property type="molecule type" value="Genomic_DNA"/>
</dbReference>
<evidence type="ECO:0000313" key="2">
    <source>
        <dbReference type="EMBL" id="OIQ96830.1"/>
    </source>
</evidence>
<evidence type="ECO:0000256" key="1">
    <source>
        <dbReference type="ARBA" id="ARBA00023125"/>
    </source>
</evidence>
<dbReference type="PROSITE" id="PS01332">
    <property type="entry name" value="HTH_RRF2_1"/>
    <property type="match status" value="1"/>
</dbReference>
<dbReference type="InterPro" id="IPR036390">
    <property type="entry name" value="WH_DNA-bd_sf"/>
</dbReference>
<protein>
    <submittedName>
        <fullName evidence="2">HTH-type transcriptional repressor NsrR</fullName>
    </submittedName>
</protein>
<keyword evidence="1" id="KW-0238">DNA-binding</keyword>
<accession>A0A1J5RLB8</accession>
<dbReference type="GO" id="GO:0005829">
    <property type="term" value="C:cytosol"/>
    <property type="evidence" value="ECO:0007669"/>
    <property type="project" value="TreeGrafter"/>
</dbReference>
<dbReference type="PANTHER" id="PTHR33221:SF4">
    <property type="entry name" value="HTH-TYPE TRANSCRIPTIONAL REPRESSOR NSRR"/>
    <property type="match status" value="1"/>
</dbReference>
<gene>
    <name evidence="2" type="primary">nsrR_8</name>
    <name evidence="2" type="ORF">GALL_211560</name>
</gene>
<dbReference type="Gene3D" id="1.10.10.10">
    <property type="entry name" value="Winged helix-like DNA-binding domain superfamily/Winged helix DNA-binding domain"/>
    <property type="match status" value="1"/>
</dbReference>
<dbReference type="InterPro" id="IPR036388">
    <property type="entry name" value="WH-like_DNA-bd_sf"/>
</dbReference>
<dbReference type="GO" id="GO:0003677">
    <property type="term" value="F:DNA binding"/>
    <property type="evidence" value="ECO:0007669"/>
    <property type="project" value="UniProtKB-KW"/>
</dbReference>
<proteinExistence type="predicted"/>
<dbReference type="Pfam" id="PF02082">
    <property type="entry name" value="Rrf2"/>
    <property type="match status" value="1"/>
</dbReference>
<dbReference type="PANTHER" id="PTHR33221">
    <property type="entry name" value="WINGED HELIX-TURN-HELIX TRANSCRIPTIONAL REGULATOR, RRF2 FAMILY"/>
    <property type="match status" value="1"/>
</dbReference>
<organism evidence="2">
    <name type="scientific">mine drainage metagenome</name>
    <dbReference type="NCBI Taxonomy" id="410659"/>
    <lineage>
        <taxon>unclassified sequences</taxon>
        <taxon>metagenomes</taxon>
        <taxon>ecological metagenomes</taxon>
    </lineage>
</organism>